<evidence type="ECO:0000259" key="2">
    <source>
        <dbReference type="Pfam" id="PF06750"/>
    </source>
</evidence>
<dbReference type="EMBL" id="LBPV01000001">
    <property type="protein sequence ID" value="KKP66287.1"/>
    <property type="molecule type" value="Genomic_DNA"/>
</dbReference>
<keyword evidence="1" id="KW-1133">Transmembrane helix</keyword>
<feature type="transmembrane region" description="Helical" evidence="1">
    <location>
        <begin position="82"/>
        <end position="104"/>
    </location>
</feature>
<proteinExistence type="predicted"/>
<dbReference type="GO" id="GO:0006465">
    <property type="term" value="P:signal peptide processing"/>
    <property type="evidence" value="ECO:0007669"/>
    <property type="project" value="TreeGrafter"/>
</dbReference>
<dbReference type="InterPro" id="IPR050882">
    <property type="entry name" value="Prepilin_peptidase/N-MTase"/>
</dbReference>
<accession>A0A0G0EG25</accession>
<dbReference type="Proteomes" id="UP000033866">
    <property type="component" value="Unassembled WGS sequence"/>
</dbReference>
<name>A0A0G0EG25_9BACT</name>
<dbReference type="PANTHER" id="PTHR30487">
    <property type="entry name" value="TYPE 4 PREPILIN-LIKE PROTEINS LEADER PEPTIDE-PROCESSING ENZYME"/>
    <property type="match status" value="1"/>
</dbReference>
<feature type="transmembrane region" description="Helical" evidence="1">
    <location>
        <begin position="215"/>
        <end position="234"/>
    </location>
</feature>
<comment type="caution">
    <text evidence="3">The sequence shown here is derived from an EMBL/GenBank/DDBJ whole genome shotgun (WGS) entry which is preliminary data.</text>
</comment>
<feature type="transmembrane region" description="Helical" evidence="1">
    <location>
        <begin position="111"/>
        <end position="133"/>
    </location>
</feature>
<reference evidence="3 4" key="1">
    <citation type="journal article" date="2015" name="Nature">
        <title>rRNA introns, odd ribosomes, and small enigmatic genomes across a large radiation of phyla.</title>
        <authorList>
            <person name="Brown C.T."/>
            <person name="Hug L.A."/>
            <person name="Thomas B.C."/>
            <person name="Sharon I."/>
            <person name="Castelle C.J."/>
            <person name="Singh A."/>
            <person name="Wilkins M.J."/>
            <person name="Williams K.H."/>
            <person name="Banfield J.F."/>
        </authorList>
    </citation>
    <scope>NUCLEOTIDE SEQUENCE [LARGE SCALE GENOMIC DNA]</scope>
</reference>
<protein>
    <submittedName>
        <fullName evidence="3">Prepilin peptidase, type IV</fullName>
    </submittedName>
</protein>
<dbReference type="Pfam" id="PF06750">
    <property type="entry name" value="A24_N_bact"/>
    <property type="match status" value="1"/>
</dbReference>
<dbReference type="AlphaFoldDB" id="A0A0G0EG25"/>
<feature type="transmembrane region" description="Helical" evidence="1">
    <location>
        <begin position="163"/>
        <end position="180"/>
    </location>
</feature>
<evidence type="ECO:0000256" key="1">
    <source>
        <dbReference type="SAM" id="Phobius"/>
    </source>
</evidence>
<sequence>MGLVLASFLNALLYRIDNGYKYPDIFIRGSHCEKCGKLLKTYELIPILSFFIFKGKCSKCGYSVPAYYPLSELMLGIGFASIYYYSLSPILYITLLFFFAFSYFDKLHKNIPAILVDTFLIVSITYFFIQVLINNSIPENGILVGIALSILVYILGKVFKKPFGIGDILVFLGLSILLPIYLYIGFIYIFLILSSIYSLILIAMKEATLKTALPLLPFMFVSLTILLLFNEYIVEFFSNLFYF</sequence>
<organism evidence="3 4">
    <name type="scientific">candidate division WS6 bacterium GW2011_GWE1_34_7</name>
    <dbReference type="NCBI Taxonomy" id="1619093"/>
    <lineage>
        <taxon>Bacteria</taxon>
        <taxon>Candidatus Dojkabacteria</taxon>
    </lineage>
</organism>
<dbReference type="GO" id="GO:0005886">
    <property type="term" value="C:plasma membrane"/>
    <property type="evidence" value="ECO:0007669"/>
    <property type="project" value="TreeGrafter"/>
</dbReference>
<dbReference type="GO" id="GO:0004190">
    <property type="term" value="F:aspartic-type endopeptidase activity"/>
    <property type="evidence" value="ECO:0007669"/>
    <property type="project" value="TreeGrafter"/>
</dbReference>
<feature type="domain" description="Prepilin peptidase A24 N-terminal" evidence="2">
    <location>
        <begin position="1"/>
        <end position="84"/>
    </location>
</feature>
<evidence type="ECO:0000313" key="3">
    <source>
        <dbReference type="EMBL" id="KKP66287.1"/>
    </source>
</evidence>
<keyword evidence="1" id="KW-0812">Transmembrane</keyword>
<dbReference type="PANTHER" id="PTHR30487:SF0">
    <property type="entry name" value="PREPILIN LEADER PEPTIDASE_N-METHYLTRANSFERASE-RELATED"/>
    <property type="match status" value="1"/>
</dbReference>
<keyword evidence="1" id="KW-0472">Membrane</keyword>
<evidence type="ECO:0000313" key="4">
    <source>
        <dbReference type="Proteomes" id="UP000033866"/>
    </source>
</evidence>
<feature type="transmembrane region" description="Helical" evidence="1">
    <location>
        <begin position="139"/>
        <end position="156"/>
    </location>
</feature>
<dbReference type="InterPro" id="IPR010627">
    <property type="entry name" value="Prepilin_pept_A24_N"/>
</dbReference>
<gene>
    <name evidence="3" type="ORF">UR61_C0001G0005</name>
</gene>